<dbReference type="RefSeq" id="WP_301807254.1">
    <property type="nucleotide sequence ID" value="NZ_JAUJZH010000005.1"/>
</dbReference>
<dbReference type="Proteomes" id="UP001169027">
    <property type="component" value="Unassembled WGS sequence"/>
</dbReference>
<protein>
    <recommendedName>
        <fullName evidence="5">DUF4124 domain-containing protein</fullName>
    </recommendedName>
</protein>
<keyword evidence="2" id="KW-0732">Signal</keyword>
<proteinExistence type="predicted"/>
<evidence type="ECO:0000313" key="4">
    <source>
        <dbReference type="Proteomes" id="UP001169027"/>
    </source>
</evidence>
<name>A0ABT8S3F8_9BURK</name>
<feature type="chain" id="PRO_5045880837" description="DUF4124 domain-containing protein" evidence="2">
    <location>
        <begin position="30"/>
        <end position="145"/>
    </location>
</feature>
<keyword evidence="4" id="KW-1185">Reference proteome</keyword>
<feature type="compositionally biased region" description="Basic and acidic residues" evidence="1">
    <location>
        <begin position="61"/>
        <end position="86"/>
    </location>
</feature>
<evidence type="ECO:0000313" key="3">
    <source>
        <dbReference type="EMBL" id="MDO1532507.1"/>
    </source>
</evidence>
<feature type="signal peptide" evidence="2">
    <location>
        <begin position="1"/>
        <end position="29"/>
    </location>
</feature>
<reference evidence="3" key="1">
    <citation type="submission" date="2023-06" db="EMBL/GenBank/DDBJ databases">
        <authorList>
            <person name="Jiang Y."/>
            <person name="Liu Q."/>
        </authorList>
    </citation>
    <scope>NUCLEOTIDE SEQUENCE</scope>
    <source>
        <strain evidence="3">CGMCC 1.12090</strain>
    </source>
</reference>
<comment type="caution">
    <text evidence="3">The sequence shown here is derived from an EMBL/GenBank/DDBJ whole genome shotgun (WGS) entry which is preliminary data.</text>
</comment>
<accession>A0ABT8S3F8</accession>
<dbReference type="EMBL" id="JAUKVY010000005">
    <property type="protein sequence ID" value="MDO1532507.1"/>
    <property type="molecule type" value="Genomic_DNA"/>
</dbReference>
<evidence type="ECO:0000256" key="1">
    <source>
        <dbReference type="SAM" id="MobiDB-lite"/>
    </source>
</evidence>
<evidence type="ECO:0008006" key="5">
    <source>
        <dbReference type="Google" id="ProtNLM"/>
    </source>
</evidence>
<feature type="region of interest" description="Disordered" evidence="1">
    <location>
        <begin position="48"/>
        <end position="145"/>
    </location>
</feature>
<gene>
    <name evidence="3" type="ORF">Q2T77_09415</name>
</gene>
<evidence type="ECO:0000256" key="2">
    <source>
        <dbReference type="SAM" id="SignalP"/>
    </source>
</evidence>
<sequence>MSLSQARIATRGSLLLAGACLHWAATAQGASGIWRCGNSYTDQPCDTGRALPLDEAPGAARKREADQATREARAEAQRMERDRLRLEAAQGPGQAILIDNAPRARAAAPEPRDVSMKKGKPRKDPQYLSPRDPSAAPKKKRPAKD</sequence>
<organism evidence="3 4">
    <name type="scientific">Variovorax ginsengisoli</name>
    <dbReference type="NCBI Taxonomy" id="363844"/>
    <lineage>
        <taxon>Bacteria</taxon>
        <taxon>Pseudomonadati</taxon>
        <taxon>Pseudomonadota</taxon>
        <taxon>Betaproteobacteria</taxon>
        <taxon>Burkholderiales</taxon>
        <taxon>Comamonadaceae</taxon>
        <taxon>Variovorax</taxon>
    </lineage>
</organism>